<protein>
    <submittedName>
        <fullName evidence="1">Uncharacterized protein</fullName>
    </submittedName>
</protein>
<dbReference type="AlphaFoldDB" id="A0A7I8LI89"/>
<proteinExistence type="predicted"/>
<accession>A0A7I8LI89</accession>
<evidence type="ECO:0000313" key="2">
    <source>
        <dbReference type="Proteomes" id="UP000663760"/>
    </source>
</evidence>
<gene>
    <name evidence="1" type="ORF">SI8410_16020409</name>
</gene>
<organism evidence="1 2">
    <name type="scientific">Spirodela intermedia</name>
    <name type="common">Intermediate duckweed</name>
    <dbReference type="NCBI Taxonomy" id="51605"/>
    <lineage>
        <taxon>Eukaryota</taxon>
        <taxon>Viridiplantae</taxon>
        <taxon>Streptophyta</taxon>
        <taxon>Embryophyta</taxon>
        <taxon>Tracheophyta</taxon>
        <taxon>Spermatophyta</taxon>
        <taxon>Magnoliopsida</taxon>
        <taxon>Liliopsida</taxon>
        <taxon>Araceae</taxon>
        <taxon>Lemnoideae</taxon>
        <taxon>Spirodela</taxon>
    </lineage>
</organism>
<evidence type="ECO:0000313" key="1">
    <source>
        <dbReference type="EMBL" id="CAA7409731.1"/>
    </source>
</evidence>
<sequence length="21" mass="2399">MGLILNSCLINMYEGHPCNIY</sequence>
<dbReference type="EMBL" id="LR746279">
    <property type="protein sequence ID" value="CAA7409731.1"/>
    <property type="molecule type" value="Genomic_DNA"/>
</dbReference>
<reference evidence="1" key="1">
    <citation type="submission" date="2020-02" db="EMBL/GenBank/DDBJ databases">
        <authorList>
            <person name="Scholz U."/>
            <person name="Mascher M."/>
            <person name="Fiebig A."/>
        </authorList>
    </citation>
    <scope>NUCLEOTIDE SEQUENCE</scope>
</reference>
<dbReference type="Proteomes" id="UP000663760">
    <property type="component" value="Chromosome 16"/>
</dbReference>
<keyword evidence="2" id="KW-1185">Reference proteome</keyword>
<name>A0A7I8LI89_SPIIN</name>